<feature type="repeat" description="WD" evidence="3">
    <location>
        <begin position="360"/>
        <end position="402"/>
    </location>
</feature>
<dbReference type="GO" id="GO:0032797">
    <property type="term" value="C:SMN complex"/>
    <property type="evidence" value="ECO:0007669"/>
    <property type="project" value="TreeGrafter"/>
</dbReference>
<protein>
    <submittedName>
        <fullName evidence="6">WD domain, G-beta repeat</fullName>
    </submittedName>
</protein>
<evidence type="ECO:0000259" key="4">
    <source>
        <dbReference type="Pfam" id="PF23774"/>
    </source>
</evidence>
<keyword evidence="2" id="KW-0677">Repeat</keyword>
<dbReference type="InterPro" id="IPR056421">
    <property type="entry name" value="TPR_GEMI5"/>
</dbReference>
<dbReference type="InterPro" id="IPR019775">
    <property type="entry name" value="WD40_repeat_CS"/>
</dbReference>
<dbReference type="EMBL" id="JASPKY010000820">
    <property type="protein sequence ID" value="KAK9681366.1"/>
    <property type="molecule type" value="Genomic_DNA"/>
</dbReference>
<evidence type="ECO:0000259" key="5">
    <source>
        <dbReference type="Pfam" id="PF23775"/>
    </source>
</evidence>
<gene>
    <name evidence="6" type="ORF">QE152_g38363</name>
</gene>
<reference evidence="6 7" key="1">
    <citation type="journal article" date="2024" name="BMC Genomics">
        <title>De novo assembly and annotation of Popillia japonica's genome with initial clues to its potential as an invasive pest.</title>
        <authorList>
            <person name="Cucini C."/>
            <person name="Boschi S."/>
            <person name="Funari R."/>
            <person name="Cardaioli E."/>
            <person name="Iannotti N."/>
            <person name="Marturano G."/>
            <person name="Paoli F."/>
            <person name="Bruttini M."/>
            <person name="Carapelli A."/>
            <person name="Frati F."/>
            <person name="Nardi F."/>
        </authorList>
    </citation>
    <scope>NUCLEOTIDE SEQUENCE [LARGE SCALE GENOMIC DNA]</scope>
    <source>
        <strain evidence="6">DMR45628</strain>
    </source>
</reference>
<dbReference type="PROSITE" id="PS00678">
    <property type="entry name" value="WD_REPEATS_1"/>
    <property type="match status" value="2"/>
</dbReference>
<dbReference type="Pfam" id="PF23774">
    <property type="entry name" value="TPR_GEMI5"/>
    <property type="match status" value="1"/>
</dbReference>
<dbReference type="PROSITE" id="PS50082">
    <property type="entry name" value="WD_REPEATS_2"/>
    <property type="match status" value="2"/>
</dbReference>
<dbReference type="Pfam" id="PF23775">
    <property type="entry name" value="Beta-prop_RIG_2nd"/>
    <property type="match status" value="1"/>
</dbReference>
<evidence type="ECO:0000256" key="1">
    <source>
        <dbReference type="ARBA" id="ARBA00022574"/>
    </source>
</evidence>
<dbReference type="InterPro" id="IPR001680">
    <property type="entry name" value="WD40_rpt"/>
</dbReference>
<accession>A0AAW1HYS9</accession>
<dbReference type="SMART" id="SM00320">
    <property type="entry name" value="WD40"/>
    <property type="match status" value="6"/>
</dbReference>
<dbReference type="InterPro" id="IPR056424">
    <property type="entry name" value="Beta-prop_GEMI5_2nd"/>
</dbReference>
<dbReference type="PANTHER" id="PTHR46362:SF1">
    <property type="entry name" value="GEM-ASSOCIATED PROTEIN 5"/>
    <property type="match status" value="1"/>
</dbReference>
<dbReference type="GO" id="GO:0005634">
    <property type="term" value="C:nucleus"/>
    <property type="evidence" value="ECO:0007669"/>
    <property type="project" value="TreeGrafter"/>
</dbReference>
<evidence type="ECO:0000313" key="7">
    <source>
        <dbReference type="Proteomes" id="UP001458880"/>
    </source>
</evidence>
<dbReference type="AlphaFoldDB" id="A0AAW1HYS9"/>
<keyword evidence="7" id="KW-1185">Reference proteome</keyword>
<dbReference type="GO" id="GO:0000387">
    <property type="term" value="P:spliceosomal snRNP assembly"/>
    <property type="evidence" value="ECO:0007669"/>
    <property type="project" value="TreeGrafter"/>
</dbReference>
<dbReference type="InterPro" id="IPR052640">
    <property type="entry name" value="Gemin-5"/>
</dbReference>
<dbReference type="PANTHER" id="PTHR46362">
    <property type="entry name" value="GEM-ASSOCIATED PROTEIN 5"/>
    <property type="match status" value="1"/>
</dbReference>
<sequence length="751" mass="84842">MSGGKKRNYRSADKLWISLCWIAPHILLSSSPVGELLYWDLAKINKNINAPQKKLVHHDHGHNLFSIAAPIHVAHKSEDYSNDSKKVFSAWTFGQERFLLCTSLLADRTTFSSYPTNGGYIYCLASSPLDPNRLAVGIGDNTAKIWDLSRPHLQCILMTNLWQKIQSKVLTLAWHPTKEAILAYGTQEGRIGLVNTNNTSKLPSLLTQHFRTSVNSISWGPLDGNTDVLGLYACGEEQLAIYNVDKPTEEPKVMQIGKNERVCCISWKPDYKLFAVGTRSGSIAVYNTNLELETTIYAQHKKILTLLWHPEATAEDSETSPYHSWLAVSTLDVSIIIYDFNKERGSGDDSKDDYRLFTILNGHTKPVNCLCWSSYEGAKLVSAGEDGIAQVWDVKNKTIISTFTGHNVEAILSVLWSPLDKDFIITGAKDNCIRIWNVKENKPMTEEELTVIRKERLRLKQEFRKHKQVEDSDSEDDNKKVKRGVMLALTAKTDKDDLLELLEVEQQHHEDRKKYLCYQQLSLWKGDFAETLKEAIKNGTVNPWLISMAPMVSPKLWQEACEVYATKLSEKTKVDPIEAASYLIACHKIEEAIKCLCAATLFRDALALAKCRYSKNDPIINEVLSKWATFSILTGSFEVAAQCFIAMEQYEEAAKALFKRSDEKTLEFALKLAEKSGNKDLSDAILLRYNAFKNHVIEKGMDESQEIHNNHTEECVTSNKTDVNNSLNETDIDKKVVAENNKDDECEVINA</sequence>
<feature type="domain" description="Gem-associated protein 5 second beta-propeller" evidence="5">
    <location>
        <begin position="128"/>
        <end position="429"/>
    </location>
</feature>
<feature type="repeat" description="WD" evidence="3">
    <location>
        <begin position="404"/>
        <end position="446"/>
    </location>
</feature>
<name>A0AAW1HYS9_POPJA</name>
<comment type="caution">
    <text evidence="6">The sequence shown here is derived from an EMBL/GenBank/DDBJ whole genome shotgun (WGS) entry which is preliminary data.</text>
</comment>
<keyword evidence="1 3" id="KW-0853">WD repeat</keyword>
<dbReference type="InterPro" id="IPR015943">
    <property type="entry name" value="WD40/YVTN_repeat-like_dom_sf"/>
</dbReference>
<dbReference type="Gene3D" id="2.130.10.10">
    <property type="entry name" value="YVTN repeat-like/Quinoprotein amine dehydrogenase"/>
    <property type="match status" value="1"/>
</dbReference>
<feature type="domain" description="Gem-associated protein 5 TPR" evidence="4">
    <location>
        <begin position="493"/>
        <end position="690"/>
    </location>
</feature>
<evidence type="ECO:0000256" key="2">
    <source>
        <dbReference type="ARBA" id="ARBA00022737"/>
    </source>
</evidence>
<evidence type="ECO:0000256" key="3">
    <source>
        <dbReference type="PROSITE-ProRule" id="PRU00221"/>
    </source>
</evidence>
<dbReference type="InterPro" id="IPR036322">
    <property type="entry name" value="WD40_repeat_dom_sf"/>
</dbReference>
<organism evidence="6 7">
    <name type="scientific">Popillia japonica</name>
    <name type="common">Japanese beetle</name>
    <dbReference type="NCBI Taxonomy" id="7064"/>
    <lineage>
        <taxon>Eukaryota</taxon>
        <taxon>Metazoa</taxon>
        <taxon>Ecdysozoa</taxon>
        <taxon>Arthropoda</taxon>
        <taxon>Hexapoda</taxon>
        <taxon>Insecta</taxon>
        <taxon>Pterygota</taxon>
        <taxon>Neoptera</taxon>
        <taxon>Endopterygota</taxon>
        <taxon>Coleoptera</taxon>
        <taxon>Polyphaga</taxon>
        <taxon>Scarabaeiformia</taxon>
        <taxon>Scarabaeidae</taxon>
        <taxon>Rutelinae</taxon>
        <taxon>Popillia</taxon>
    </lineage>
</organism>
<dbReference type="PROSITE" id="PS50294">
    <property type="entry name" value="WD_REPEATS_REGION"/>
    <property type="match status" value="1"/>
</dbReference>
<dbReference type="GO" id="GO:0003730">
    <property type="term" value="F:mRNA 3'-UTR binding"/>
    <property type="evidence" value="ECO:0007669"/>
    <property type="project" value="TreeGrafter"/>
</dbReference>
<dbReference type="SUPFAM" id="SSF50978">
    <property type="entry name" value="WD40 repeat-like"/>
    <property type="match status" value="2"/>
</dbReference>
<dbReference type="Proteomes" id="UP001458880">
    <property type="component" value="Unassembled WGS sequence"/>
</dbReference>
<proteinExistence type="predicted"/>
<evidence type="ECO:0000313" key="6">
    <source>
        <dbReference type="EMBL" id="KAK9681366.1"/>
    </source>
</evidence>